<dbReference type="OrthoDB" id="2180918at2"/>
<evidence type="ECO:0000256" key="1">
    <source>
        <dbReference type="SAM" id="Phobius"/>
    </source>
</evidence>
<dbReference type="RefSeq" id="WP_010768689.1">
    <property type="nucleotide sequence ID" value="NZ_ASWE01000002.1"/>
</dbReference>
<protein>
    <submittedName>
        <fullName evidence="2">Uncharacterized protein</fullName>
    </submittedName>
</protein>
<proteinExistence type="predicted"/>
<accession>R3WMI8</accession>
<organism evidence="2 3">
    <name type="scientific">Enterococcus phoeniculicola ATCC BAA-412</name>
    <dbReference type="NCBI Taxonomy" id="1158610"/>
    <lineage>
        <taxon>Bacteria</taxon>
        <taxon>Bacillati</taxon>
        <taxon>Bacillota</taxon>
        <taxon>Bacilli</taxon>
        <taxon>Lactobacillales</taxon>
        <taxon>Enterococcaceae</taxon>
        <taxon>Enterococcus</taxon>
    </lineage>
</organism>
<reference evidence="2 3" key="1">
    <citation type="submission" date="2013-02" db="EMBL/GenBank/DDBJ databases">
        <title>The Genome Sequence of Enterococcus phoeniculicola BAA-412.</title>
        <authorList>
            <consortium name="The Broad Institute Genome Sequencing Platform"/>
            <consortium name="The Broad Institute Genome Sequencing Center for Infectious Disease"/>
            <person name="Earl A.M."/>
            <person name="Gilmore M.S."/>
            <person name="Lebreton F."/>
            <person name="Walker B."/>
            <person name="Young S.K."/>
            <person name="Zeng Q."/>
            <person name="Gargeya S."/>
            <person name="Fitzgerald M."/>
            <person name="Haas B."/>
            <person name="Abouelleil A."/>
            <person name="Alvarado L."/>
            <person name="Arachchi H.M."/>
            <person name="Berlin A.M."/>
            <person name="Chapman S.B."/>
            <person name="Dewar J."/>
            <person name="Goldberg J."/>
            <person name="Griggs A."/>
            <person name="Gujja S."/>
            <person name="Hansen M."/>
            <person name="Howarth C."/>
            <person name="Imamovic A."/>
            <person name="Larimer J."/>
            <person name="McCowan C."/>
            <person name="Murphy C."/>
            <person name="Neiman D."/>
            <person name="Pearson M."/>
            <person name="Priest M."/>
            <person name="Roberts A."/>
            <person name="Saif S."/>
            <person name="Shea T."/>
            <person name="Sisk P."/>
            <person name="Sykes S."/>
            <person name="Wortman J."/>
            <person name="Nusbaum C."/>
            <person name="Birren B."/>
        </authorList>
    </citation>
    <scope>NUCLEOTIDE SEQUENCE [LARGE SCALE GENOMIC DNA]</scope>
    <source>
        <strain evidence="2 3">ATCC BAA-412</strain>
    </source>
</reference>
<keyword evidence="1" id="KW-0812">Transmembrane</keyword>
<comment type="caution">
    <text evidence="2">The sequence shown here is derived from an EMBL/GenBank/DDBJ whole genome shotgun (WGS) entry which is preliminary data.</text>
</comment>
<keyword evidence="1" id="KW-0472">Membrane</keyword>
<dbReference type="AlphaFoldDB" id="R3WMI8"/>
<dbReference type="STRING" id="154621.RV11_GL003134"/>
<gene>
    <name evidence="2" type="ORF">UC3_02027</name>
</gene>
<dbReference type="PATRIC" id="fig|1158610.3.peg.2020"/>
<dbReference type="HOGENOM" id="CLU_1003774_0_0_9"/>
<evidence type="ECO:0000313" key="2">
    <source>
        <dbReference type="EMBL" id="EOL43050.1"/>
    </source>
</evidence>
<keyword evidence="3" id="KW-1185">Reference proteome</keyword>
<feature type="transmembrane region" description="Helical" evidence="1">
    <location>
        <begin position="12"/>
        <end position="30"/>
    </location>
</feature>
<dbReference type="EMBL" id="AJAT01000016">
    <property type="protein sequence ID" value="EOL43050.1"/>
    <property type="molecule type" value="Genomic_DNA"/>
</dbReference>
<feature type="transmembrane region" description="Helical" evidence="1">
    <location>
        <begin position="60"/>
        <end position="78"/>
    </location>
</feature>
<evidence type="ECO:0000313" key="3">
    <source>
        <dbReference type="Proteomes" id="UP000013785"/>
    </source>
</evidence>
<dbReference type="eggNOG" id="ENOG50305V5">
    <property type="taxonomic scope" value="Bacteria"/>
</dbReference>
<name>R3WMI8_9ENTE</name>
<dbReference type="Proteomes" id="UP000013785">
    <property type="component" value="Unassembled WGS sequence"/>
</dbReference>
<keyword evidence="1" id="KW-1133">Transmembrane helix</keyword>
<sequence length="273" mass="31732">MSKSKKRFSKIIFIFLCLLFVCGLFALIVLNNINIAENWFGINEYELAEIKNQLIQVVPYIWYSVIGLFVVISLIMGVKKRRKPLYWLAMLVIFPLIMLIIGGVSTTIPFDKNNFREEEKAEEIMTSLSELKLLKGKNLQLISFSFHIRNVPLKSGVYAVTRVINPTTDLQDEYWYWSTNPLMKWRKDADEFPIPAQKTISFDEIDWKVIPKVIKETEHRVSKLDTYYPGVSIVILGDAGDRWTWTVGIQDVRGRTSLNMVYDLEGNYLSEWS</sequence>
<feature type="transmembrane region" description="Helical" evidence="1">
    <location>
        <begin position="85"/>
        <end position="104"/>
    </location>
</feature>